<accession>A0A0L0W512</accession>
<organism evidence="2 3">
    <name type="scientific">Puccinia striiformis f. sp. tritici PST-78</name>
    <dbReference type="NCBI Taxonomy" id="1165861"/>
    <lineage>
        <taxon>Eukaryota</taxon>
        <taxon>Fungi</taxon>
        <taxon>Dikarya</taxon>
        <taxon>Basidiomycota</taxon>
        <taxon>Pucciniomycotina</taxon>
        <taxon>Pucciniomycetes</taxon>
        <taxon>Pucciniales</taxon>
        <taxon>Pucciniaceae</taxon>
        <taxon>Puccinia</taxon>
    </lineage>
</organism>
<dbReference type="Pfam" id="PF09419">
    <property type="entry name" value="PGP_phosphatase"/>
    <property type="match status" value="1"/>
</dbReference>
<sequence>MPSLNLTAIGASLRCLITPRLLVPTLHVRDIRCLDWRELKRKGYVGVVIDKDNCITKPYHDQLVPELQNAWQSCLATFGKMGVLLVSNSAGTVDDPALIQAESVARHLGVPVLVHATKKPGRQVVKAIEQYFTADYRRVPVIHPSTKSNAGPLLVSRNRSDPTPLKLVVIGDRVTTDIILASRLRAHLQRRPSTSTHSSIESNPVVSVLTQQLWQKEKLGTRFMRWAENRALKLVIQHSTRRSTTNEKEPSSSSRRLPNLTNIPEELVQGFHRSLSYSSQVLLKAGQTKEHLRNKYDSISVSLRQTSQQPLSAITTKVMSMLKDTLSHQLGQLSAHCSRALTRVKIALRQHFINIFETLKNRALQAAVRSMSKVQPKLQSSHPFDPVTLGFKTPMFLQHLSKWKQLK</sequence>
<evidence type="ECO:0000313" key="2">
    <source>
        <dbReference type="EMBL" id="KNF06613.1"/>
    </source>
</evidence>
<name>A0A0L0W512_9BASI</name>
<keyword evidence="3" id="KW-1185">Reference proteome</keyword>
<proteinExistence type="predicted"/>
<dbReference type="EMBL" id="AJIL01000003">
    <property type="protein sequence ID" value="KNF06613.1"/>
    <property type="molecule type" value="Genomic_DNA"/>
</dbReference>
<feature type="region of interest" description="Disordered" evidence="1">
    <location>
        <begin position="237"/>
        <end position="258"/>
    </location>
</feature>
<dbReference type="OrthoDB" id="198652at2759"/>
<evidence type="ECO:0000256" key="1">
    <source>
        <dbReference type="SAM" id="MobiDB-lite"/>
    </source>
</evidence>
<dbReference type="STRING" id="1165861.A0A0L0W512"/>
<gene>
    <name evidence="2" type="ORF">PSTG_00487</name>
</gene>
<dbReference type="AlphaFoldDB" id="A0A0L0W512"/>
<evidence type="ECO:0000313" key="3">
    <source>
        <dbReference type="Proteomes" id="UP000054564"/>
    </source>
</evidence>
<reference evidence="3" key="1">
    <citation type="submission" date="2014-03" db="EMBL/GenBank/DDBJ databases">
        <title>The Genome Sequence of Puccinia striiformis f. sp. tritici PST-78.</title>
        <authorList>
            <consortium name="The Broad Institute Genome Sequencing Platform"/>
            <person name="Cuomo C."/>
            <person name="Hulbert S."/>
            <person name="Chen X."/>
            <person name="Walker B."/>
            <person name="Young S.K."/>
            <person name="Zeng Q."/>
            <person name="Gargeya S."/>
            <person name="Fitzgerald M."/>
            <person name="Haas B."/>
            <person name="Abouelleil A."/>
            <person name="Alvarado L."/>
            <person name="Arachchi H.M."/>
            <person name="Berlin A.M."/>
            <person name="Chapman S.B."/>
            <person name="Goldberg J."/>
            <person name="Griggs A."/>
            <person name="Gujja S."/>
            <person name="Hansen M."/>
            <person name="Howarth C."/>
            <person name="Imamovic A."/>
            <person name="Larimer J."/>
            <person name="McCowan C."/>
            <person name="Montmayeur A."/>
            <person name="Murphy C."/>
            <person name="Neiman D."/>
            <person name="Pearson M."/>
            <person name="Priest M."/>
            <person name="Roberts A."/>
            <person name="Saif S."/>
            <person name="Shea T."/>
            <person name="Sisk P."/>
            <person name="Sykes S."/>
            <person name="Wortman J."/>
            <person name="Nusbaum C."/>
            <person name="Birren B."/>
        </authorList>
    </citation>
    <scope>NUCLEOTIDE SEQUENCE [LARGE SCALE GENOMIC DNA]</scope>
    <source>
        <strain evidence="3">race PST-78</strain>
    </source>
</reference>
<evidence type="ECO:0008006" key="4">
    <source>
        <dbReference type="Google" id="ProtNLM"/>
    </source>
</evidence>
<comment type="caution">
    <text evidence="2">The sequence shown here is derived from an EMBL/GenBank/DDBJ whole genome shotgun (WGS) entry which is preliminary data.</text>
</comment>
<dbReference type="Proteomes" id="UP000054564">
    <property type="component" value="Unassembled WGS sequence"/>
</dbReference>
<dbReference type="GO" id="GO:0008962">
    <property type="term" value="F:phosphatidylglycerophosphatase activity"/>
    <property type="evidence" value="ECO:0007669"/>
    <property type="project" value="InterPro"/>
</dbReference>
<dbReference type="InterPro" id="IPR027706">
    <property type="entry name" value="PGP_Pase"/>
</dbReference>
<protein>
    <recommendedName>
        <fullName evidence="4">HAD phosphatase, family IIIA</fullName>
    </recommendedName>
</protein>